<gene>
    <name evidence="4" type="ORF">COX08_04685</name>
</gene>
<dbReference type="PANTHER" id="PTHR30204">
    <property type="entry name" value="REDOX-CYCLING DRUG-SENSING TRANSCRIPTIONAL ACTIVATOR SOXR"/>
    <property type="match status" value="1"/>
</dbReference>
<dbReference type="PROSITE" id="PS50937">
    <property type="entry name" value="HTH_MERR_2"/>
    <property type="match status" value="1"/>
</dbReference>
<keyword evidence="1" id="KW-0238">DNA-binding</keyword>
<sequence>MLTTQQFADLCDTTKKTILYYDRIGLLKPVMLSNNSRKYEIKQVLHFQKIVLLKSFGFSLDEIKEIIQSNDFNQIFNNRKQKLEQQQEKLSQKLRLVQKYLHNLKNKQFLINPKVKTVGPYRYYAIRRVGRYVDINRFDQELSKLINDTKFKRIYFTIFHTLTYAPDQCDMTVAALIEEKDPKQYPQTEIKLVPKQKVVSYAHVGSYRYLSYVWQFLGKFVQDKKFCPNPDYPDREFYRIGGLVEKNEDKLVTELQVPIK</sequence>
<dbReference type="InterPro" id="IPR029442">
    <property type="entry name" value="GyrI-like"/>
</dbReference>
<dbReference type="InterPro" id="IPR047057">
    <property type="entry name" value="MerR_fam"/>
</dbReference>
<feature type="domain" description="HTH merR-type" evidence="3">
    <location>
        <begin position="1"/>
        <end position="69"/>
    </location>
</feature>
<dbReference type="SUPFAM" id="SSF55136">
    <property type="entry name" value="Probable bacterial effector-binding domain"/>
    <property type="match status" value="1"/>
</dbReference>
<dbReference type="GO" id="GO:0003700">
    <property type="term" value="F:DNA-binding transcription factor activity"/>
    <property type="evidence" value="ECO:0007669"/>
    <property type="project" value="InterPro"/>
</dbReference>
<dbReference type="SMART" id="SM00422">
    <property type="entry name" value="HTH_MERR"/>
    <property type="match status" value="1"/>
</dbReference>
<dbReference type="EMBL" id="PCSR01000111">
    <property type="protein sequence ID" value="PIP52759.1"/>
    <property type="molecule type" value="Genomic_DNA"/>
</dbReference>
<protein>
    <recommendedName>
        <fullName evidence="3">HTH merR-type domain-containing protein</fullName>
    </recommendedName>
</protein>
<evidence type="ECO:0000313" key="5">
    <source>
        <dbReference type="Proteomes" id="UP000229459"/>
    </source>
</evidence>
<dbReference type="Proteomes" id="UP000229459">
    <property type="component" value="Unassembled WGS sequence"/>
</dbReference>
<evidence type="ECO:0000256" key="2">
    <source>
        <dbReference type="SAM" id="Coils"/>
    </source>
</evidence>
<keyword evidence="2" id="KW-0175">Coiled coil</keyword>
<dbReference type="Pfam" id="PF06445">
    <property type="entry name" value="GyrI-like"/>
    <property type="match status" value="1"/>
</dbReference>
<evidence type="ECO:0000313" key="4">
    <source>
        <dbReference type="EMBL" id="PIP52759.1"/>
    </source>
</evidence>
<feature type="coiled-coil region" evidence="2">
    <location>
        <begin position="73"/>
        <end position="103"/>
    </location>
</feature>
<evidence type="ECO:0000256" key="1">
    <source>
        <dbReference type="ARBA" id="ARBA00023125"/>
    </source>
</evidence>
<dbReference type="Gene3D" id="3.20.80.10">
    <property type="entry name" value="Regulatory factor, effector binding domain"/>
    <property type="match status" value="1"/>
</dbReference>
<dbReference type="Gene3D" id="1.10.1660.10">
    <property type="match status" value="1"/>
</dbReference>
<comment type="caution">
    <text evidence="4">The sequence shown here is derived from an EMBL/GenBank/DDBJ whole genome shotgun (WGS) entry which is preliminary data.</text>
</comment>
<reference evidence="4 5" key="1">
    <citation type="submission" date="2017-09" db="EMBL/GenBank/DDBJ databases">
        <title>Depth-based differentiation of microbial function through sediment-hosted aquifers and enrichment of novel symbionts in the deep terrestrial subsurface.</title>
        <authorList>
            <person name="Probst A.J."/>
            <person name="Ladd B."/>
            <person name="Jarett J.K."/>
            <person name="Geller-Mcgrath D.E."/>
            <person name="Sieber C.M."/>
            <person name="Emerson J.B."/>
            <person name="Anantharaman K."/>
            <person name="Thomas B.C."/>
            <person name="Malmstrom R."/>
            <person name="Stieglmeier M."/>
            <person name="Klingl A."/>
            <person name="Woyke T."/>
            <person name="Ryan C.M."/>
            <person name="Banfield J.F."/>
        </authorList>
    </citation>
    <scope>NUCLEOTIDE SEQUENCE [LARGE SCALE GENOMIC DNA]</scope>
    <source>
        <strain evidence="4">CG23_combo_of_CG06-09_8_20_14_all_34_8</strain>
    </source>
</reference>
<dbReference type="AlphaFoldDB" id="A0A2H0B525"/>
<name>A0A2H0B525_9BACT</name>
<dbReference type="PANTHER" id="PTHR30204:SF96">
    <property type="entry name" value="CHROMOSOME-ANCHORING PROTEIN RACA"/>
    <property type="match status" value="1"/>
</dbReference>
<dbReference type="InterPro" id="IPR010499">
    <property type="entry name" value="AraC_E-bd"/>
</dbReference>
<dbReference type="InterPro" id="IPR009061">
    <property type="entry name" value="DNA-bd_dom_put_sf"/>
</dbReference>
<organism evidence="4 5">
    <name type="scientific">Candidatus Beckwithbacteria bacterium CG23_combo_of_CG06-09_8_20_14_all_34_8</name>
    <dbReference type="NCBI Taxonomy" id="1974497"/>
    <lineage>
        <taxon>Bacteria</taxon>
        <taxon>Candidatus Beckwithiibacteriota</taxon>
    </lineage>
</organism>
<proteinExistence type="predicted"/>
<dbReference type="Pfam" id="PF13411">
    <property type="entry name" value="MerR_1"/>
    <property type="match status" value="1"/>
</dbReference>
<evidence type="ECO:0000259" key="3">
    <source>
        <dbReference type="PROSITE" id="PS50937"/>
    </source>
</evidence>
<dbReference type="CDD" id="cd01106">
    <property type="entry name" value="HTH_TipAL-Mta"/>
    <property type="match status" value="1"/>
</dbReference>
<dbReference type="SMART" id="SM00871">
    <property type="entry name" value="AraC_E_bind"/>
    <property type="match status" value="1"/>
</dbReference>
<dbReference type="InterPro" id="IPR000551">
    <property type="entry name" value="MerR-type_HTH_dom"/>
</dbReference>
<dbReference type="SUPFAM" id="SSF46955">
    <property type="entry name" value="Putative DNA-binding domain"/>
    <property type="match status" value="1"/>
</dbReference>
<dbReference type="InterPro" id="IPR011256">
    <property type="entry name" value="Reg_factor_effector_dom_sf"/>
</dbReference>
<dbReference type="GO" id="GO:0003677">
    <property type="term" value="F:DNA binding"/>
    <property type="evidence" value="ECO:0007669"/>
    <property type="project" value="UniProtKB-KW"/>
</dbReference>
<accession>A0A2H0B525</accession>